<feature type="region of interest" description="Disordered" evidence="1">
    <location>
        <begin position="22"/>
        <end position="78"/>
    </location>
</feature>
<organism evidence="2 3">
    <name type="scientific">Pelagerythrobacter marensis</name>
    <dbReference type="NCBI Taxonomy" id="543877"/>
    <lineage>
        <taxon>Bacteria</taxon>
        <taxon>Pseudomonadati</taxon>
        <taxon>Pseudomonadota</taxon>
        <taxon>Alphaproteobacteria</taxon>
        <taxon>Sphingomonadales</taxon>
        <taxon>Erythrobacteraceae</taxon>
        <taxon>Pelagerythrobacter</taxon>
    </lineage>
</organism>
<name>A0ABZ2DAN6_9SPHN</name>
<accession>A0ABZ2DAN6</accession>
<evidence type="ECO:0008006" key="4">
    <source>
        <dbReference type="Google" id="ProtNLM"/>
    </source>
</evidence>
<protein>
    <recommendedName>
        <fullName evidence="4">DUF4440 domain-containing protein</fullName>
    </recommendedName>
</protein>
<proteinExistence type="predicted"/>
<evidence type="ECO:0000313" key="3">
    <source>
        <dbReference type="Proteomes" id="UP001335183"/>
    </source>
</evidence>
<evidence type="ECO:0000256" key="1">
    <source>
        <dbReference type="SAM" id="MobiDB-lite"/>
    </source>
</evidence>
<evidence type="ECO:0000313" key="2">
    <source>
        <dbReference type="EMBL" id="WWA47415.1"/>
    </source>
</evidence>
<sequence length="192" mass="20303">MEFRYRTVSLAALALALSACGEADRRTEGPGPEALDTPASPAPSPTAAAAAGSGRESAGQDGAPAPDPARLIPESEKGEAGARKVLQDFARAVEFEDFDRAYAMLGDDAREEITRADFTALFENFDGITVLLPPGRMDGAAGSLYYEVPTTITGENGRKLTGTTVLRRVNDVPGATAEQLRWRIQSFEVSPG</sequence>
<dbReference type="PROSITE" id="PS51257">
    <property type="entry name" value="PROKAR_LIPOPROTEIN"/>
    <property type="match status" value="1"/>
</dbReference>
<dbReference type="EMBL" id="CP144918">
    <property type="protein sequence ID" value="WWA47415.1"/>
    <property type="molecule type" value="Genomic_DNA"/>
</dbReference>
<gene>
    <name evidence="2" type="ORF">V5F89_00435</name>
</gene>
<dbReference type="Proteomes" id="UP001335183">
    <property type="component" value="Chromosome"/>
</dbReference>
<reference evidence="2 3" key="1">
    <citation type="submission" date="2024-02" db="EMBL/GenBank/DDBJ databases">
        <title>The whole genome sequence of five bacterial samples isolated from Abu Dhabi Sabkha-shore region.</title>
        <authorList>
            <person name="Sudalaimuthuasari N."/>
            <person name="Sarfraz B."/>
            <person name="Tuyisabe J.D."/>
            <person name="Mugisha Ntwali L.D.M."/>
            <person name="Ali A.I.A.A."/>
            <person name="Almansoori S.Z.A."/>
            <person name="Alajami H.S.A."/>
            <person name="Almeqbaali A.A.S."/>
            <person name="Kundu B."/>
            <person name="Saeed E.E."/>
            <person name="Sukumarinath V."/>
            <person name="Mishra A.K."/>
            <person name="Hazzouri K.M."/>
            <person name="Almaskari R."/>
            <person name="Sharma A.K."/>
            <person name="Amiri K.M.A."/>
        </authorList>
    </citation>
    <scope>NUCLEOTIDE SEQUENCE [LARGE SCALE GENOMIC DNA]</scope>
    <source>
        <strain evidence="3">kcgeb_sd</strain>
    </source>
</reference>
<keyword evidence="3" id="KW-1185">Reference proteome</keyword>
<dbReference type="RefSeq" id="WP_338446305.1">
    <property type="nucleotide sequence ID" value="NZ_CP144918.1"/>
</dbReference>